<organism evidence="1 2">
    <name type="scientific">Araneus ventricosus</name>
    <name type="common">Orbweaver spider</name>
    <name type="synonym">Epeira ventricosa</name>
    <dbReference type="NCBI Taxonomy" id="182803"/>
    <lineage>
        <taxon>Eukaryota</taxon>
        <taxon>Metazoa</taxon>
        <taxon>Ecdysozoa</taxon>
        <taxon>Arthropoda</taxon>
        <taxon>Chelicerata</taxon>
        <taxon>Arachnida</taxon>
        <taxon>Araneae</taxon>
        <taxon>Araneomorphae</taxon>
        <taxon>Entelegynae</taxon>
        <taxon>Araneoidea</taxon>
        <taxon>Araneidae</taxon>
        <taxon>Araneus</taxon>
    </lineage>
</organism>
<evidence type="ECO:0000313" key="1">
    <source>
        <dbReference type="EMBL" id="GBO19977.1"/>
    </source>
</evidence>
<comment type="caution">
    <text evidence="1">The sequence shown here is derived from an EMBL/GenBank/DDBJ whole genome shotgun (WGS) entry which is preliminary data.</text>
</comment>
<keyword evidence="2" id="KW-1185">Reference proteome</keyword>
<dbReference type="Proteomes" id="UP000499080">
    <property type="component" value="Unassembled WGS sequence"/>
</dbReference>
<reference evidence="1 2" key="1">
    <citation type="journal article" date="2019" name="Sci. Rep.">
        <title>Orb-weaving spider Araneus ventricosus genome elucidates the spidroin gene catalogue.</title>
        <authorList>
            <person name="Kono N."/>
            <person name="Nakamura H."/>
            <person name="Ohtoshi R."/>
            <person name="Moran D.A.P."/>
            <person name="Shinohara A."/>
            <person name="Yoshida Y."/>
            <person name="Fujiwara M."/>
            <person name="Mori M."/>
            <person name="Tomita M."/>
            <person name="Arakawa K."/>
        </authorList>
    </citation>
    <scope>NUCLEOTIDE SEQUENCE [LARGE SCALE GENOMIC DNA]</scope>
</reference>
<evidence type="ECO:0000313" key="2">
    <source>
        <dbReference type="Proteomes" id="UP000499080"/>
    </source>
</evidence>
<name>A0A4Y2V8C4_ARAVE</name>
<dbReference type="AlphaFoldDB" id="A0A4Y2V8C4"/>
<protein>
    <submittedName>
        <fullName evidence="1">Uncharacterized protein</fullName>
    </submittedName>
</protein>
<feature type="non-terminal residue" evidence="1">
    <location>
        <position position="120"/>
    </location>
</feature>
<sequence length="120" mass="13865">MDHICKHGPLTVYIRVYVNTKKRNKLDACHYLHYKLKARCTVYVHEKVEGRNHTPRYFLSSSLRPWYPSGKVSASVGEKSRFATQFHLRCDARSNNPQISSAVRVISCRRNGKIRCRSGA</sequence>
<accession>A0A4Y2V8C4</accession>
<gene>
    <name evidence="1" type="ORF">AVEN_140286_1</name>
</gene>
<proteinExistence type="predicted"/>
<dbReference type="EMBL" id="BGPR01043381">
    <property type="protein sequence ID" value="GBO19977.1"/>
    <property type="molecule type" value="Genomic_DNA"/>
</dbReference>